<evidence type="ECO:0000313" key="2">
    <source>
        <dbReference type="Proteomes" id="UP000054843"/>
    </source>
</evidence>
<keyword evidence="2" id="KW-1185">Reference proteome</keyword>
<name>A0A0V1LW27_9BILA</name>
<dbReference type="EMBL" id="JYDO01002142">
    <property type="protein sequence ID" value="KRZ63688.1"/>
    <property type="molecule type" value="Genomic_DNA"/>
</dbReference>
<reference evidence="1 2" key="1">
    <citation type="submission" date="2015-01" db="EMBL/GenBank/DDBJ databases">
        <title>Evolution of Trichinella species and genotypes.</title>
        <authorList>
            <person name="Korhonen P.K."/>
            <person name="Edoardo P."/>
            <person name="Giuseppe L.R."/>
            <person name="Gasser R.B."/>
        </authorList>
    </citation>
    <scope>NUCLEOTIDE SEQUENCE [LARGE SCALE GENOMIC DNA]</scope>
    <source>
        <strain evidence="1">ISS1980</strain>
    </source>
</reference>
<protein>
    <submittedName>
        <fullName evidence="1">Uncharacterized protein</fullName>
    </submittedName>
</protein>
<evidence type="ECO:0000313" key="1">
    <source>
        <dbReference type="EMBL" id="KRZ63688.1"/>
    </source>
</evidence>
<dbReference type="AlphaFoldDB" id="A0A0V1LW27"/>
<proteinExistence type="predicted"/>
<feature type="non-terminal residue" evidence="1">
    <location>
        <position position="1"/>
    </location>
</feature>
<comment type="caution">
    <text evidence="1">The sequence shown here is derived from an EMBL/GenBank/DDBJ whole genome shotgun (WGS) entry which is preliminary data.</text>
</comment>
<dbReference type="Proteomes" id="UP000054843">
    <property type="component" value="Unassembled WGS sequence"/>
</dbReference>
<sequence length="37" mass="4416">LAAYRRYWLLTIVDYMAQKGTKRQFKIIGNSGFLFVF</sequence>
<gene>
    <name evidence="1" type="ORF">T10_4145</name>
</gene>
<organism evidence="1 2">
    <name type="scientific">Trichinella papuae</name>
    <dbReference type="NCBI Taxonomy" id="268474"/>
    <lineage>
        <taxon>Eukaryota</taxon>
        <taxon>Metazoa</taxon>
        <taxon>Ecdysozoa</taxon>
        <taxon>Nematoda</taxon>
        <taxon>Enoplea</taxon>
        <taxon>Dorylaimia</taxon>
        <taxon>Trichinellida</taxon>
        <taxon>Trichinellidae</taxon>
        <taxon>Trichinella</taxon>
    </lineage>
</organism>
<accession>A0A0V1LW27</accession>